<feature type="region of interest" description="Disordered" evidence="5">
    <location>
        <begin position="955"/>
        <end position="1009"/>
    </location>
</feature>
<evidence type="ECO:0000256" key="4">
    <source>
        <dbReference type="PROSITE-ProRule" id="PRU00108"/>
    </source>
</evidence>
<dbReference type="VEuPathDB" id="AmoebaDB:NF0079010"/>
<gene>
    <name evidence="7" type="ORF">FDP41_003806</name>
</gene>
<feature type="compositionally biased region" description="Low complexity" evidence="5">
    <location>
        <begin position="66"/>
        <end position="108"/>
    </location>
</feature>
<feature type="DNA-binding region" description="Homeobox" evidence="4">
    <location>
        <begin position="1008"/>
        <end position="1070"/>
    </location>
</feature>
<dbReference type="GO" id="GO:0005634">
    <property type="term" value="C:nucleus"/>
    <property type="evidence" value="ECO:0007669"/>
    <property type="project" value="UniProtKB-SubCell"/>
</dbReference>
<feature type="region of interest" description="Disordered" evidence="5">
    <location>
        <begin position="719"/>
        <end position="863"/>
    </location>
</feature>
<evidence type="ECO:0000313" key="7">
    <source>
        <dbReference type="EMBL" id="KAF0977153.1"/>
    </source>
</evidence>
<dbReference type="OMA" id="NDFHEFI"/>
<feature type="region of interest" description="Disordered" evidence="5">
    <location>
        <begin position="1076"/>
        <end position="1098"/>
    </location>
</feature>
<feature type="compositionally biased region" description="Low complexity" evidence="5">
    <location>
        <begin position="993"/>
        <end position="1006"/>
    </location>
</feature>
<name>A0A6A5BGY8_NAEFO</name>
<evidence type="ECO:0000313" key="8">
    <source>
        <dbReference type="Proteomes" id="UP000444721"/>
    </source>
</evidence>
<comment type="caution">
    <text evidence="7">The sequence shown here is derived from an EMBL/GenBank/DDBJ whole genome shotgun (WGS) entry which is preliminary data.</text>
</comment>
<feature type="compositionally biased region" description="Polar residues" evidence="5">
    <location>
        <begin position="671"/>
        <end position="695"/>
    </location>
</feature>
<evidence type="ECO:0000256" key="3">
    <source>
        <dbReference type="ARBA" id="ARBA00023242"/>
    </source>
</evidence>
<dbReference type="VEuPathDB" id="AmoebaDB:FDP41_003806"/>
<dbReference type="OrthoDB" id="10056939at2759"/>
<feature type="region of interest" description="Disordered" evidence="5">
    <location>
        <begin position="630"/>
        <end position="695"/>
    </location>
</feature>
<keyword evidence="2 4" id="KW-0371">Homeobox</keyword>
<dbReference type="EMBL" id="VFQX01000035">
    <property type="protein sequence ID" value="KAF0977153.1"/>
    <property type="molecule type" value="Genomic_DNA"/>
</dbReference>
<keyword evidence="1 4" id="KW-0238">DNA-binding</keyword>
<dbReference type="InterPro" id="IPR009057">
    <property type="entry name" value="Homeodomain-like_sf"/>
</dbReference>
<keyword evidence="3 4" id="KW-0539">Nucleus</keyword>
<feature type="compositionally biased region" description="Low complexity" evidence="5">
    <location>
        <begin position="719"/>
        <end position="728"/>
    </location>
</feature>
<feature type="region of interest" description="Disordered" evidence="5">
    <location>
        <begin position="480"/>
        <end position="528"/>
    </location>
</feature>
<dbReference type="PROSITE" id="PS50071">
    <property type="entry name" value="HOMEOBOX_2"/>
    <property type="match status" value="1"/>
</dbReference>
<dbReference type="SUPFAM" id="SSF46689">
    <property type="entry name" value="Homeodomain-like"/>
    <property type="match status" value="1"/>
</dbReference>
<dbReference type="InterPro" id="IPR050224">
    <property type="entry name" value="TALE_homeobox"/>
</dbReference>
<dbReference type="GO" id="GO:0003677">
    <property type="term" value="F:DNA binding"/>
    <property type="evidence" value="ECO:0007669"/>
    <property type="project" value="UniProtKB-UniRule"/>
</dbReference>
<dbReference type="SMART" id="SM00389">
    <property type="entry name" value="HOX"/>
    <property type="match status" value="1"/>
</dbReference>
<proteinExistence type="predicted"/>
<dbReference type="InterPro" id="IPR008422">
    <property type="entry name" value="KN_HD"/>
</dbReference>
<feature type="compositionally biased region" description="Low complexity" evidence="5">
    <location>
        <begin position="822"/>
        <end position="856"/>
    </location>
</feature>
<dbReference type="CDD" id="cd00086">
    <property type="entry name" value="homeodomain"/>
    <property type="match status" value="1"/>
</dbReference>
<dbReference type="VEuPathDB" id="AmoebaDB:NfTy_064260"/>
<feature type="compositionally biased region" description="Low complexity" evidence="5">
    <location>
        <begin position="651"/>
        <end position="663"/>
    </location>
</feature>
<dbReference type="GO" id="GO:0006355">
    <property type="term" value="P:regulation of DNA-templated transcription"/>
    <property type="evidence" value="ECO:0007669"/>
    <property type="project" value="InterPro"/>
</dbReference>
<evidence type="ECO:0000259" key="6">
    <source>
        <dbReference type="PROSITE" id="PS50071"/>
    </source>
</evidence>
<dbReference type="AlphaFoldDB" id="A0A6A5BGY8"/>
<dbReference type="PANTHER" id="PTHR11850">
    <property type="entry name" value="HOMEOBOX PROTEIN TRANSCRIPTION FACTORS"/>
    <property type="match status" value="1"/>
</dbReference>
<feature type="region of interest" description="Disordered" evidence="5">
    <location>
        <begin position="1"/>
        <end position="108"/>
    </location>
</feature>
<accession>A0A6A5BGY8</accession>
<feature type="compositionally biased region" description="Polar residues" evidence="5">
    <location>
        <begin position="983"/>
        <end position="992"/>
    </location>
</feature>
<feature type="compositionally biased region" description="Polar residues" evidence="5">
    <location>
        <begin position="505"/>
        <end position="528"/>
    </location>
</feature>
<feature type="compositionally biased region" description="Low complexity" evidence="5">
    <location>
        <begin position="482"/>
        <end position="504"/>
    </location>
</feature>
<comment type="subcellular location">
    <subcellularLocation>
        <location evidence="4">Nucleus</location>
    </subcellularLocation>
</comment>
<dbReference type="Gene3D" id="1.10.10.60">
    <property type="entry name" value="Homeodomain-like"/>
    <property type="match status" value="1"/>
</dbReference>
<dbReference type="InterPro" id="IPR001356">
    <property type="entry name" value="HD"/>
</dbReference>
<feature type="compositionally biased region" description="Polar residues" evidence="5">
    <location>
        <begin position="32"/>
        <end position="65"/>
    </location>
</feature>
<keyword evidence="8" id="KW-1185">Reference proteome</keyword>
<dbReference type="Pfam" id="PF05920">
    <property type="entry name" value="Homeobox_KN"/>
    <property type="match status" value="1"/>
</dbReference>
<organism evidence="7 8">
    <name type="scientific">Naegleria fowleri</name>
    <name type="common">Brain eating amoeba</name>
    <dbReference type="NCBI Taxonomy" id="5763"/>
    <lineage>
        <taxon>Eukaryota</taxon>
        <taxon>Discoba</taxon>
        <taxon>Heterolobosea</taxon>
        <taxon>Tetramitia</taxon>
        <taxon>Eutetramitia</taxon>
        <taxon>Vahlkampfiidae</taxon>
        <taxon>Naegleria</taxon>
    </lineage>
</organism>
<evidence type="ECO:0000256" key="2">
    <source>
        <dbReference type="ARBA" id="ARBA00023155"/>
    </source>
</evidence>
<feature type="region of interest" description="Disordered" evidence="5">
    <location>
        <begin position="569"/>
        <end position="589"/>
    </location>
</feature>
<feature type="compositionally biased region" description="Low complexity" evidence="5">
    <location>
        <begin position="746"/>
        <end position="794"/>
    </location>
</feature>
<sequence>MMNTTTTTNTINTLSSTSLSNNSTSNSNGNNDKNSCNRIQTSPSVPTILIPNNNNHSMTSFQQQQLNGLLSNNNNNNNNNNNSNTLTTNRNDAPSSSNNNINNNGSYDDSMNTMIHQWNVLSPQQQEQLLMLFHAQQQQQYQQQLSMMNLATPNQATTPPTASSAFNIGNMMTPMNMMNHPMNTMMNTSNNNMDQHFLSSIMITNPSTRQLSLPMMIPSTSMSTTANSSLQSDDQGSTNVLNHLLLASHNNPLMANPVLNTTMTTPTSSFFASNINPQHNNTTTNVPFNFMFQQQHAQEVNMLQLQQQLLLFGNLTMNASNENNNNNINNNHNQHSTTPVTTTSDFALFNEALSSVGGNMDENPLNFVTDQQMQTNLEELFQHNDQHTHHVSPTLQNDQDANLSLNLSNIHHHHVNTISSSQPSTPRVEGVLLIDQQFDTNTLTDFGLETFSDSNSSSFDNVNVIVEQNLKRKLDVFLEPKSSSGTTNSGSGSTSGGYSSPTAGRTSRSSSNGGLKQTSPLASTTPSVPVSSGFSILDKLPPHQQREYFKRVKMLLTEDEDSNTNLMDQIFSDSASGGSGGSDERFNNFLDFDEDPTASLFSKVKQSPLTDDSSETNVLGAEFEINPMIYSSPLEDNKSPGYYDESTNEYSSQQPKKSRSSSPVDTHRRVINSQQQPTVIVMSGSQKSDSSLSPTLSIPMGSNHYIWNNTTMSVPVSVMSHTSSSSTPFIASQEVPKRKSSGAVKSPSSSTSPLMQTSQSSSSPNTTTTNNGHSNSSSTSSSSSRISQTTTSKSRPSHRKFPTNYFLNMVRAPPNSPIGSKSNSRASSLASSANNSRTNSRTNSRSNSPTTSTPPNFYISPNLQTDASDQQQVFVNSDFMLKLQKSLSSLSQVNNNPFSANNTVNNASRILVTPTPEHHFVNIPATTGAIVVPQNHYLTQAKPFMDIGGMMTQQPGGSTATTNRVGLANNKSPNTVHDEQKDGSNNNHSLNMTTTHDSSGGDFSGDLSKQRKHFLPTNATEVLKDWFLEHIQHPYPSGQEKQALSQQTGLSYVQVSNWFTNTRKRSWQVMKKEYEKRNGVEGSSEAAVPGLLEDANNK</sequence>
<evidence type="ECO:0000256" key="1">
    <source>
        <dbReference type="ARBA" id="ARBA00023125"/>
    </source>
</evidence>
<protein>
    <recommendedName>
        <fullName evidence="6">Homeobox domain-containing protein</fullName>
    </recommendedName>
</protein>
<dbReference type="GeneID" id="68111024"/>
<feature type="compositionally biased region" description="Low complexity" evidence="5">
    <location>
        <begin position="1"/>
        <end position="31"/>
    </location>
</feature>
<feature type="domain" description="Homeobox" evidence="6">
    <location>
        <begin position="1006"/>
        <end position="1069"/>
    </location>
</feature>
<reference evidence="7 8" key="1">
    <citation type="journal article" date="2019" name="Sci. Rep.">
        <title>Nanopore sequencing improves the draft genome of the human pathogenic amoeba Naegleria fowleri.</title>
        <authorList>
            <person name="Liechti N."/>
            <person name="Schurch N."/>
            <person name="Bruggmann R."/>
            <person name="Wittwer M."/>
        </authorList>
    </citation>
    <scope>NUCLEOTIDE SEQUENCE [LARGE SCALE GENOMIC DNA]</scope>
    <source>
        <strain evidence="7 8">ATCC 30894</strain>
    </source>
</reference>
<dbReference type="Proteomes" id="UP000444721">
    <property type="component" value="Unassembled WGS sequence"/>
</dbReference>
<dbReference type="RefSeq" id="XP_044561866.1">
    <property type="nucleotide sequence ID" value="XM_044707151.1"/>
</dbReference>
<evidence type="ECO:0000256" key="5">
    <source>
        <dbReference type="SAM" id="MobiDB-lite"/>
    </source>
</evidence>
<feature type="compositionally biased region" description="Polar residues" evidence="5">
    <location>
        <begin position="955"/>
        <end position="975"/>
    </location>
</feature>